<keyword evidence="2" id="KW-1185">Reference proteome</keyword>
<accession>A0A285PCQ1</accession>
<dbReference type="RefSeq" id="WP_170956041.1">
    <property type="nucleotide sequence ID" value="NZ_OBEL01000002.1"/>
</dbReference>
<name>A0A285PCQ1_9HYPH</name>
<protein>
    <submittedName>
        <fullName evidence="1">2-dehydro-3-deoxygalactonokinase</fullName>
    </submittedName>
</protein>
<dbReference type="AlphaFoldDB" id="A0A285PCQ1"/>
<dbReference type="GO" id="GO:0034194">
    <property type="term" value="P:D-galactonate catabolic process"/>
    <property type="evidence" value="ECO:0007669"/>
    <property type="project" value="InterPro"/>
</dbReference>
<organism evidence="1 2">
    <name type="scientific">Cohaesibacter gelatinilyticus</name>
    <dbReference type="NCBI Taxonomy" id="372072"/>
    <lineage>
        <taxon>Bacteria</taxon>
        <taxon>Pseudomonadati</taxon>
        <taxon>Pseudomonadota</taxon>
        <taxon>Alphaproteobacteria</taxon>
        <taxon>Hyphomicrobiales</taxon>
        <taxon>Cohaesibacteraceae</taxon>
    </lineage>
</organism>
<dbReference type="GO" id="GO:0008671">
    <property type="term" value="F:2-dehydro-3-deoxygalactonokinase activity"/>
    <property type="evidence" value="ECO:0007669"/>
    <property type="project" value="InterPro"/>
</dbReference>
<evidence type="ECO:0000313" key="2">
    <source>
        <dbReference type="Proteomes" id="UP000219439"/>
    </source>
</evidence>
<dbReference type="Pfam" id="PF05035">
    <property type="entry name" value="DGOK"/>
    <property type="match status" value="1"/>
</dbReference>
<dbReference type="Proteomes" id="UP000219439">
    <property type="component" value="Unassembled WGS sequence"/>
</dbReference>
<dbReference type="Gene3D" id="3.30.420.300">
    <property type="entry name" value="2-keto-3-deoxy-galactonokinase, substrate binding domain"/>
    <property type="match status" value="1"/>
</dbReference>
<reference evidence="1 2" key="1">
    <citation type="submission" date="2017-09" db="EMBL/GenBank/DDBJ databases">
        <authorList>
            <person name="Ehlers B."/>
            <person name="Leendertz F.H."/>
        </authorList>
    </citation>
    <scope>NUCLEOTIDE SEQUENCE [LARGE SCALE GENOMIC DNA]</scope>
    <source>
        <strain evidence="1 2">DSM 18289</strain>
    </source>
</reference>
<evidence type="ECO:0000313" key="1">
    <source>
        <dbReference type="EMBL" id="SNZ19023.1"/>
    </source>
</evidence>
<proteinExistence type="predicted"/>
<keyword evidence="1" id="KW-0418">Kinase</keyword>
<gene>
    <name evidence="1" type="ORF">SAMN06265368_2100</name>
</gene>
<keyword evidence="1" id="KW-0808">Transferase</keyword>
<dbReference type="InterPro" id="IPR042258">
    <property type="entry name" value="DGOK_N"/>
</dbReference>
<dbReference type="Gene3D" id="3.30.420.310">
    <property type="entry name" value="2-keto-3-deoxy-galactonokinase, C-terminal domain"/>
    <property type="match status" value="1"/>
</dbReference>
<dbReference type="InterPro" id="IPR042257">
    <property type="entry name" value="DGOK_C"/>
</dbReference>
<dbReference type="InterPro" id="IPR007729">
    <property type="entry name" value="DGOK"/>
</dbReference>
<dbReference type="EMBL" id="OBEL01000002">
    <property type="protein sequence ID" value="SNZ19023.1"/>
    <property type="molecule type" value="Genomic_DNA"/>
</dbReference>
<sequence>MTHAVGVGIDWGSSNVRAWAFGSDGEIITQNAISMEFADARAHGFKNCYQSLLEPLNVSNDVPRIACGQIGSRTGWFEVPYISCPGALKNWLQAPIQTPEPNLYFLSGASKSNPSPDVMRGEETQILGATSQGHKGLFCLPGTHSKWARIEKEQFLDFDTYVTGELFAVSRKHTIFGEFTVEGEPDWQAFAKGVEAAKSTPLLNLLFLPRSQVLAQKQSGQESTWYLSGCLIGSEILSANPNRLSVTLIADGMMAELYSRAMTVLGCNFAPLSADACTTTALFRAIQSKIET</sequence>